<organism evidence="2 3">
    <name type="scientific">Pristionchus entomophagus</name>
    <dbReference type="NCBI Taxonomy" id="358040"/>
    <lineage>
        <taxon>Eukaryota</taxon>
        <taxon>Metazoa</taxon>
        <taxon>Ecdysozoa</taxon>
        <taxon>Nematoda</taxon>
        <taxon>Chromadorea</taxon>
        <taxon>Rhabditida</taxon>
        <taxon>Rhabditina</taxon>
        <taxon>Diplogasteromorpha</taxon>
        <taxon>Diplogasteroidea</taxon>
        <taxon>Neodiplogasteridae</taxon>
        <taxon>Pristionchus</taxon>
    </lineage>
</organism>
<keyword evidence="1" id="KW-0732">Signal</keyword>
<dbReference type="Proteomes" id="UP001432027">
    <property type="component" value="Unassembled WGS sequence"/>
</dbReference>
<dbReference type="EMBL" id="BTSX01000006">
    <property type="protein sequence ID" value="GMT07197.1"/>
    <property type="molecule type" value="Genomic_DNA"/>
</dbReference>
<accession>A0AAV5ULM0</accession>
<gene>
    <name evidence="2" type="ORF">PENTCL1PPCAC_29371</name>
</gene>
<sequence length="111" mass="12354">MPCHLTFLLGIVQLVEPVQLLVDRPSAEDGEGTNELLKIYGSISVIVEGLEEEVGVVFNIAVREEFAELFAENLLVDDRVGRSLFESAIDGPHFVLGEVRFIHHLKCIKHS</sequence>
<feature type="chain" id="PRO_5043955343" evidence="1">
    <location>
        <begin position="18"/>
        <end position="111"/>
    </location>
</feature>
<proteinExistence type="predicted"/>
<evidence type="ECO:0000313" key="2">
    <source>
        <dbReference type="EMBL" id="GMT07197.1"/>
    </source>
</evidence>
<evidence type="ECO:0000256" key="1">
    <source>
        <dbReference type="SAM" id="SignalP"/>
    </source>
</evidence>
<evidence type="ECO:0000313" key="3">
    <source>
        <dbReference type="Proteomes" id="UP001432027"/>
    </source>
</evidence>
<dbReference type="AlphaFoldDB" id="A0AAV5ULM0"/>
<comment type="caution">
    <text evidence="2">The sequence shown here is derived from an EMBL/GenBank/DDBJ whole genome shotgun (WGS) entry which is preliminary data.</text>
</comment>
<name>A0AAV5ULM0_9BILA</name>
<keyword evidence="3" id="KW-1185">Reference proteome</keyword>
<feature type="signal peptide" evidence="1">
    <location>
        <begin position="1"/>
        <end position="17"/>
    </location>
</feature>
<protein>
    <submittedName>
        <fullName evidence="2">Uncharacterized protein</fullName>
    </submittedName>
</protein>
<reference evidence="2" key="1">
    <citation type="submission" date="2023-10" db="EMBL/GenBank/DDBJ databases">
        <title>Genome assembly of Pristionchus species.</title>
        <authorList>
            <person name="Yoshida K."/>
            <person name="Sommer R.J."/>
        </authorList>
    </citation>
    <scope>NUCLEOTIDE SEQUENCE</scope>
    <source>
        <strain evidence="2">RS0144</strain>
    </source>
</reference>